<reference evidence="2" key="1">
    <citation type="submission" date="2018-05" db="EMBL/GenBank/DDBJ databases">
        <authorList>
            <person name="Li X."/>
        </authorList>
    </citation>
    <scope>NUCLEOTIDE SEQUENCE [LARGE SCALE GENOMIC DNA]</scope>
    <source>
        <strain evidence="2">HKS-05</strain>
    </source>
</reference>
<dbReference type="SUPFAM" id="SSF52172">
    <property type="entry name" value="CheY-like"/>
    <property type="match status" value="1"/>
</dbReference>
<dbReference type="Proteomes" id="UP000249842">
    <property type="component" value="Unassembled WGS sequence"/>
</dbReference>
<gene>
    <name evidence="1" type="ORF">DJ021_13795</name>
</gene>
<dbReference type="PANTHER" id="PTHR43384">
    <property type="entry name" value="SEPTUM SITE-DETERMINING PROTEIN MIND HOMOLOG, CHLOROPLASTIC-RELATED"/>
    <property type="match status" value="1"/>
</dbReference>
<proteinExistence type="predicted"/>
<comment type="caution">
    <text evidence="1">The sequence shown here is derived from an EMBL/GenBank/DDBJ whole genome shotgun (WGS) entry which is preliminary data.</text>
</comment>
<dbReference type="GO" id="GO:0005829">
    <property type="term" value="C:cytosol"/>
    <property type="evidence" value="ECO:0007669"/>
    <property type="project" value="TreeGrafter"/>
</dbReference>
<name>A0A328B4M2_9CAUL</name>
<dbReference type="RefSeq" id="WP_111458096.1">
    <property type="nucleotide sequence ID" value="NZ_QFYP01000001.1"/>
</dbReference>
<dbReference type="GO" id="GO:0005524">
    <property type="term" value="F:ATP binding"/>
    <property type="evidence" value="ECO:0007669"/>
    <property type="project" value="TreeGrafter"/>
</dbReference>
<accession>A0A328B4M2</accession>
<dbReference type="GO" id="GO:0009898">
    <property type="term" value="C:cytoplasmic side of plasma membrane"/>
    <property type="evidence" value="ECO:0007669"/>
    <property type="project" value="TreeGrafter"/>
</dbReference>
<dbReference type="GO" id="GO:0016887">
    <property type="term" value="F:ATP hydrolysis activity"/>
    <property type="evidence" value="ECO:0007669"/>
    <property type="project" value="TreeGrafter"/>
</dbReference>
<dbReference type="EMBL" id="QFYP01000001">
    <property type="protein sequence ID" value="RAK60804.1"/>
    <property type="molecule type" value="Genomic_DNA"/>
</dbReference>
<evidence type="ECO:0000313" key="2">
    <source>
        <dbReference type="Proteomes" id="UP000249842"/>
    </source>
</evidence>
<keyword evidence="2" id="KW-1185">Reference proteome</keyword>
<dbReference type="OrthoDB" id="9783172at2"/>
<dbReference type="GO" id="GO:0051782">
    <property type="term" value="P:negative regulation of cell division"/>
    <property type="evidence" value="ECO:0007669"/>
    <property type="project" value="TreeGrafter"/>
</dbReference>
<dbReference type="AlphaFoldDB" id="A0A328B4M2"/>
<dbReference type="Gene3D" id="3.40.50.2300">
    <property type="match status" value="1"/>
</dbReference>
<evidence type="ECO:0000313" key="1">
    <source>
        <dbReference type="EMBL" id="RAK60804.1"/>
    </source>
</evidence>
<protein>
    <recommendedName>
        <fullName evidence="3">Response regulatory domain-containing protein</fullName>
    </recommendedName>
</protein>
<evidence type="ECO:0008006" key="3">
    <source>
        <dbReference type="Google" id="ProtNLM"/>
    </source>
</evidence>
<dbReference type="SUPFAM" id="SSF52540">
    <property type="entry name" value="P-loop containing nucleoside triphosphate hydrolases"/>
    <property type="match status" value="1"/>
</dbReference>
<dbReference type="Gene3D" id="3.40.50.300">
    <property type="entry name" value="P-loop containing nucleotide triphosphate hydrolases"/>
    <property type="match status" value="1"/>
</dbReference>
<organism evidence="1 2">
    <name type="scientific">Phenylobacterium hankyongense</name>
    <dbReference type="NCBI Taxonomy" id="1813876"/>
    <lineage>
        <taxon>Bacteria</taxon>
        <taxon>Pseudomonadati</taxon>
        <taxon>Pseudomonadota</taxon>
        <taxon>Alphaproteobacteria</taxon>
        <taxon>Caulobacterales</taxon>
        <taxon>Caulobacteraceae</taxon>
        <taxon>Phenylobacterium</taxon>
    </lineage>
</organism>
<sequence>MTKNRKVIIAAWDEELTTACKRLSDIDVEFASPGGLGSLNGAAVASAAVVVEIDLRHHGALDELGALARTMPERKIIAAARGADSEDVRRLFRAGAADVLTSPFTLEAVQGALSEVFAMNAQASGARGTVISVIKAVGGAGATTVALNLAEVLARGDPRRKQPRRSTALLDLDLQFGDTDVALNLQPRSTVLDLLGAESRLDGRFLQSVLTEHRQGLKVLAPAPTLLPLDALASAFAVDILDQSARLHDLTFVDLPGSWADWTPAVLKRSDLIVLVATATVSSVLRTRRTLTALRTAKVTTPVFFMLNKLSGVVDAFEKPQRVGRTLDVTVDATVAFDLSAAKAADRGDLVVEAYSNSRVSRDLKGAAGKVQQRLVKVRVPARPQLAGEAA</sequence>
<dbReference type="InterPro" id="IPR050625">
    <property type="entry name" value="ParA/MinD_ATPase"/>
</dbReference>
<dbReference type="InterPro" id="IPR011006">
    <property type="entry name" value="CheY-like_superfamily"/>
</dbReference>
<dbReference type="PANTHER" id="PTHR43384:SF13">
    <property type="entry name" value="SLR0110 PROTEIN"/>
    <property type="match status" value="1"/>
</dbReference>
<dbReference type="InterPro" id="IPR027417">
    <property type="entry name" value="P-loop_NTPase"/>
</dbReference>